<keyword evidence="1" id="KW-1133">Transmembrane helix</keyword>
<evidence type="ECO:0000313" key="2">
    <source>
        <dbReference type="EMBL" id="SKA60395.1"/>
    </source>
</evidence>
<dbReference type="EMBL" id="FUXX01000010">
    <property type="protein sequence ID" value="SKA60395.1"/>
    <property type="molecule type" value="Genomic_DNA"/>
</dbReference>
<keyword evidence="3" id="KW-1185">Reference proteome</keyword>
<gene>
    <name evidence="2" type="ORF">SAMN02745213_00888</name>
</gene>
<keyword evidence="1" id="KW-0812">Transmembrane</keyword>
<sequence>MNIIKACWLFIKSYFSKLYAVYFIRWQISTVVMMPFMYVLDSLGLSVIPNLIIAQTIGSLIFFRLDKLIFNFFDRIKNRKHSKESE</sequence>
<name>A0A1T4V600_9GAMM</name>
<keyword evidence="1" id="KW-0472">Membrane</keyword>
<proteinExistence type="predicted"/>
<accession>A0A1T4V600</accession>
<reference evidence="3" key="1">
    <citation type="submission" date="2017-02" db="EMBL/GenBank/DDBJ databases">
        <authorList>
            <person name="Varghese N."/>
            <person name="Submissions S."/>
        </authorList>
    </citation>
    <scope>NUCLEOTIDE SEQUENCE [LARGE SCALE GENOMIC DNA]</scope>
    <source>
        <strain evidence="3">DSM 3072</strain>
    </source>
</reference>
<protein>
    <submittedName>
        <fullName evidence="2">Uncharacterized protein</fullName>
    </submittedName>
</protein>
<evidence type="ECO:0000313" key="3">
    <source>
        <dbReference type="Proteomes" id="UP000242432"/>
    </source>
</evidence>
<dbReference type="RefSeq" id="WP_078928413.1">
    <property type="nucleotide sequence ID" value="NZ_FUXX01000010.1"/>
</dbReference>
<feature type="transmembrane region" description="Helical" evidence="1">
    <location>
        <begin position="20"/>
        <end position="40"/>
    </location>
</feature>
<dbReference type="STRING" id="83771.SAMN02910357_02348"/>
<organism evidence="2 3">
    <name type="scientific">Succinivibrio dextrinosolvens DSM 3072</name>
    <dbReference type="NCBI Taxonomy" id="1123324"/>
    <lineage>
        <taxon>Bacteria</taxon>
        <taxon>Pseudomonadati</taxon>
        <taxon>Pseudomonadota</taxon>
        <taxon>Gammaproteobacteria</taxon>
        <taxon>Aeromonadales</taxon>
        <taxon>Succinivibrionaceae</taxon>
        <taxon>Succinivibrio</taxon>
    </lineage>
</organism>
<feature type="transmembrane region" description="Helical" evidence="1">
    <location>
        <begin position="52"/>
        <end position="73"/>
    </location>
</feature>
<evidence type="ECO:0000256" key="1">
    <source>
        <dbReference type="SAM" id="Phobius"/>
    </source>
</evidence>
<dbReference type="AlphaFoldDB" id="A0A1T4V600"/>
<dbReference type="Proteomes" id="UP000242432">
    <property type="component" value="Unassembled WGS sequence"/>
</dbReference>